<keyword evidence="3 6" id="KW-0812">Transmembrane</keyword>
<organism evidence="8 9">
    <name type="scientific">Hoeflea poritis</name>
    <dbReference type="NCBI Taxonomy" id="2993659"/>
    <lineage>
        <taxon>Bacteria</taxon>
        <taxon>Pseudomonadati</taxon>
        <taxon>Pseudomonadota</taxon>
        <taxon>Alphaproteobacteria</taxon>
        <taxon>Hyphomicrobiales</taxon>
        <taxon>Rhizobiaceae</taxon>
        <taxon>Hoeflea</taxon>
    </lineage>
</organism>
<dbReference type="InterPro" id="IPR000620">
    <property type="entry name" value="EamA_dom"/>
</dbReference>
<comment type="caution">
    <text evidence="8">The sequence shown here is derived from an EMBL/GenBank/DDBJ whole genome shotgun (WGS) entry which is preliminary data.</text>
</comment>
<dbReference type="InterPro" id="IPR037185">
    <property type="entry name" value="EmrE-like"/>
</dbReference>
<feature type="transmembrane region" description="Helical" evidence="6">
    <location>
        <begin position="100"/>
        <end position="118"/>
    </location>
</feature>
<dbReference type="RefSeq" id="WP_271092405.1">
    <property type="nucleotide sequence ID" value="NZ_JAPJZH010000024.1"/>
</dbReference>
<dbReference type="Proteomes" id="UP001148313">
    <property type="component" value="Unassembled WGS sequence"/>
</dbReference>
<keyword evidence="5 6" id="KW-0472">Membrane</keyword>
<dbReference type="PANTHER" id="PTHR22911">
    <property type="entry name" value="ACYL-MALONYL CONDENSING ENZYME-RELATED"/>
    <property type="match status" value="1"/>
</dbReference>
<evidence type="ECO:0000256" key="6">
    <source>
        <dbReference type="SAM" id="Phobius"/>
    </source>
</evidence>
<dbReference type="PANTHER" id="PTHR22911:SF6">
    <property type="entry name" value="SOLUTE CARRIER FAMILY 35 MEMBER G1"/>
    <property type="match status" value="1"/>
</dbReference>
<evidence type="ECO:0000256" key="3">
    <source>
        <dbReference type="ARBA" id="ARBA00022692"/>
    </source>
</evidence>
<feature type="domain" description="EamA" evidence="7">
    <location>
        <begin position="152"/>
        <end position="280"/>
    </location>
</feature>
<feature type="domain" description="EamA" evidence="7">
    <location>
        <begin position="7"/>
        <end position="140"/>
    </location>
</feature>
<reference evidence="8" key="1">
    <citation type="submission" date="2022-11" db="EMBL/GenBank/DDBJ databases">
        <title>Hoeflea poritis sp. nov., isolated from scleractinian coral Porites lutea.</title>
        <authorList>
            <person name="Zhang G."/>
            <person name="Wei Q."/>
            <person name="Cai L."/>
        </authorList>
    </citation>
    <scope>NUCLEOTIDE SEQUENCE</scope>
    <source>
        <strain evidence="8">E7-10</strain>
    </source>
</reference>
<gene>
    <name evidence="8" type="ORF">OOZ53_24470</name>
</gene>
<proteinExistence type="inferred from homology"/>
<dbReference type="SUPFAM" id="SSF103481">
    <property type="entry name" value="Multidrug resistance efflux transporter EmrE"/>
    <property type="match status" value="2"/>
</dbReference>
<comment type="similarity">
    <text evidence="2">Belongs to the drug/metabolite transporter (DMT) superfamily. 10 TMS drug/metabolite exporter (DME) (TC 2.A.7.3) family.</text>
</comment>
<dbReference type="Pfam" id="PF00892">
    <property type="entry name" value="EamA"/>
    <property type="match status" value="2"/>
</dbReference>
<name>A0ABT4VWE1_9HYPH</name>
<sequence length="299" mass="32240">MLSDNNKGALFMMSAMAVLTAAEAIQKTIGSQIPLFQMLFIRSIMGCVLLIPLSYVIGPIQFPADVRTNAILFIRSLGDVGASFAYLAAIISIPLANARAIVQILPLVMSLCAFFFLGERLGWRRISAILVGLFGVLLIVKPGSEGFGLPALLVLCAVGFSVVRDLGTRFVRPDINSLTVAAYATLMVAVCSGIASAFTAWDPVSVTQIGLIFVAAISLLAVYLFLILAMRYGQITFVAMFRYTGLLWAIFAGFIVFGDWPDSLTFVGAMLIVGSGVFVVYRERRLGQNTASRSRDPLT</sequence>
<accession>A0ABT4VWE1</accession>
<evidence type="ECO:0000259" key="7">
    <source>
        <dbReference type="Pfam" id="PF00892"/>
    </source>
</evidence>
<evidence type="ECO:0000256" key="4">
    <source>
        <dbReference type="ARBA" id="ARBA00022989"/>
    </source>
</evidence>
<evidence type="ECO:0000256" key="1">
    <source>
        <dbReference type="ARBA" id="ARBA00004141"/>
    </source>
</evidence>
<feature type="transmembrane region" description="Helical" evidence="6">
    <location>
        <begin position="240"/>
        <end position="257"/>
    </location>
</feature>
<keyword evidence="9" id="KW-1185">Reference proteome</keyword>
<evidence type="ECO:0000313" key="8">
    <source>
        <dbReference type="EMBL" id="MDA4848535.1"/>
    </source>
</evidence>
<feature type="transmembrane region" description="Helical" evidence="6">
    <location>
        <begin position="147"/>
        <end position="166"/>
    </location>
</feature>
<feature type="transmembrane region" description="Helical" evidence="6">
    <location>
        <begin position="207"/>
        <end position="228"/>
    </location>
</feature>
<protein>
    <submittedName>
        <fullName evidence="8">DMT family transporter</fullName>
    </submittedName>
</protein>
<feature type="transmembrane region" description="Helical" evidence="6">
    <location>
        <begin position="263"/>
        <end position="281"/>
    </location>
</feature>
<keyword evidence="4 6" id="KW-1133">Transmembrane helix</keyword>
<evidence type="ECO:0000256" key="5">
    <source>
        <dbReference type="ARBA" id="ARBA00023136"/>
    </source>
</evidence>
<feature type="transmembrane region" description="Helical" evidence="6">
    <location>
        <begin position="40"/>
        <end position="60"/>
    </location>
</feature>
<evidence type="ECO:0000256" key="2">
    <source>
        <dbReference type="ARBA" id="ARBA00009853"/>
    </source>
</evidence>
<feature type="transmembrane region" description="Helical" evidence="6">
    <location>
        <begin position="178"/>
        <end position="201"/>
    </location>
</feature>
<feature type="transmembrane region" description="Helical" evidence="6">
    <location>
        <begin position="72"/>
        <end position="94"/>
    </location>
</feature>
<comment type="subcellular location">
    <subcellularLocation>
        <location evidence="1">Membrane</location>
        <topology evidence="1">Multi-pass membrane protein</topology>
    </subcellularLocation>
</comment>
<feature type="transmembrane region" description="Helical" evidence="6">
    <location>
        <begin position="125"/>
        <end position="141"/>
    </location>
</feature>
<evidence type="ECO:0000313" key="9">
    <source>
        <dbReference type="Proteomes" id="UP001148313"/>
    </source>
</evidence>
<dbReference type="EMBL" id="JAPJZH010000024">
    <property type="protein sequence ID" value="MDA4848535.1"/>
    <property type="molecule type" value="Genomic_DNA"/>
</dbReference>